<dbReference type="EMBL" id="CAFBMH010000007">
    <property type="protein sequence ID" value="CAB4891989.1"/>
    <property type="molecule type" value="Genomic_DNA"/>
</dbReference>
<evidence type="ECO:0000313" key="3">
    <source>
        <dbReference type="EMBL" id="CAB4733423.1"/>
    </source>
</evidence>
<dbReference type="EMBL" id="CAFABA010000096">
    <property type="protein sequence ID" value="CAB4834456.1"/>
    <property type="molecule type" value="Genomic_DNA"/>
</dbReference>
<dbReference type="InterPro" id="IPR006094">
    <property type="entry name" value="Oxid_FAD_bind_N"/>
</dbReference>
<reference evidence="5" key="1">
    <citation type="submission" date="2020-05" db="EMBL/GenBank/DDBJ databases">
        <authorList>
            <person name="Chiriac C."/>
            <person name="Salcher M."/>
            <person name="Ghai R."/>
            <person name="Kavagutti S V."/>
        </authorList>
    </citation>
    <scope>NUCLEOTIDE SEQUENCE</scope>
</reference>
<dbReference type="SUPFAM" id="SSF56176">
    <property type="entry name" value="FAD-binding/transporter-associated domain-like"/>
    <property type="match status" value="1"/>
</dbReference>
<evidence type="ECO:0000313" key="4">
    <source>
        <dbReference type="EMBL" id="CAB4834456.1"/>
    </source>
</evidence>
<name>A0A6J7FHT0_9ZZZZ</name>
<organism evidence="5">
    <name type="scientific">freshwater metagenome</name>
    <dbReference type="NCBI Taxonomy" id="449393"/>
    <lineage>
        <taxon>unclassified sequences</taxon>
        <taxon>metagenomes</taxon>
        <taxon>ecological metagenomes</taxon>
    </lineage>
</organism>
<dbReference type="InterPro" id="IPR016166">
    <property type="entry name" value="FAD-bd_PCMH"/>
</dbReference>
<dbReference type="InterPro" id="IPR016169">
    <property type="entry name" value="FAD-bd_PCMH_sub2"/>
</dbReference>
<sequence>MALSTALESFAEEVGGIDAGAVCVRGGATRWAVGGAPRADTREVRAPRGIVSYEPAEMTVQVGAGTSIAELHDELAAHRQVTVLEGPAGATVGGALAVGRNGLRRLRHGPMRDVLLEARYVSAEGRLIKAGGPTVKNVTGFDLCRLHVGALGTLGLLGQATLRTRPLPETMAWFGGAADHRVVLGSLYRPAAVLWDGLTTWVLLEGYGVDVEAEGLLCGRLGLGPSDGPPELPAHRWTTSPADAARFPTDHGDAGPFIAELGVGIVHASQPQPAQPPATGRHELQQRLRHEFDPTSRLNPGRDPLGRE</sequence>
<gene>
    <name evidence="3" type="ORF">UFOPK2754_00640</name>
    <name evidence="4" type="ORF">UFOPK3139_02095</name>
    <name evidence="5" type="ORF">UFOPK3543_00333</name>
</gene>
<dbReference type="Gene3D" id="3.30.465.10">
    <property type="match status" value="1"/>
</dbReference>
<evidence type="ECO:0000259" key="2">
    <source>
        <dbReference type="PROSITE" id="PS51387"/>
    </source>
</evidence>
<dbReference type="PANTHER" id="PTHR11748">
    <property type="entry name" value="D-LACTATE DEHYDROGENASE"/>
    <property type="match status" value="1"/>
</dbReference>
<dbReference type="InterPro" id="IPR036318">
    <property type="entry name" value="FAD-bd_PCMH-like_sf"/>
</dbReference>
<accession>A0A6J7FHT0</accession>
<dbReference type="AlphaFoldDB" id="A0A6J7FHT0"/>
<dbReference type="GO" id="GO:0071949">
    <property type="term" value="F:FAD binding"/>
    <property type="evidence" value="ECO:0007669"/>
    <property type="project" value="InterPro"/>
</dbReference>
<feature type="compositionally biased region" description="Basic and acidic residues" evidence="1">
    <location>
        <begin position="280"/>
        <end position="294"/>
    </location>
</feature>
<evidence type="ECO:0000313" key="5">
    <source>
        <dbReference type="EMBL" id="CAB4891989.1"/>
    </source>
</evidence>
<protein>
    <submittedName>
        <fullName evidence="5">Unannotated protein</fullName>
    </submittedName>
</protein>
<dbReference type="PANTHER" id="PTHR11748:SF103">
    <property type="entry name" value="GLYCOLATE OXIDASE SUBUNIT GLCE"/>
    <property type="match status" value="1"/>
</dbReference>
<proteinExistence type="predicted"/>
<feature type="region of interest" description="Disordered" evidence="1">
    <location>
        <begin position="267"/>
        <end position="308"/>
    </location>
</feature>
<dbReference type="PROSITE" id="PS51387">
    <property type="entry name" value="FAD_PCMH"/>
    <property type="match status" value="1"/>
</dbReference>
<feature type="domain" description="FAD-binding PCMH-type" evidence="2">
    <location>
        <begin position="1"/>
        <end position="167"/>
    </location>
</feature>
<dbReference type="Pfam" id="PF01565">
    <property type="entry name" value="FAD_binding_4"/>
    <property type="match status" value="1"/>
</dbReference>
<dbReference type="EMBL" id="CAEZYR010000016">
    <property type="protein sequence ID" value="CAB4733423.1"/>
    <property type="molecule type" value="Genomic_DNA"/>
</dbReference>
<evidence type="ECO:0000256" key="1">
    <source>
        <dbReference type="SAM" id="MobiDB-lite"/>
    </source>
</evidence>